<name>A0A0D7AW62_9AGAR</name>
<protein>
    <submittedName>
        <fullName evidence="2">Uncharacterized protein</fullName>
    </submittedName>
</protein>
<sequence>MSSIDTAARALNDSLKAKASLLQKHKPHMYNALIDGIGGWLQDDPERPAEMSLPAFAEIMFNVLSHNVETAEKQAVWYSQHHEVLNRTIAQLTGKVGSTLSEQECGDSSSAAAHLHRGRDRRKAQSFVQLESADDAVGPSAAVNMAEQSPSTPPELLALLPPELLHLPSPAPASSPSPPPAMAPQARQAQRMRQTSRRVPSTTADNASSRASTYTPLIPSVDLHAVVIACAQCAKADEPCQVLSRYGKACSRCRSRRIACSLVPPRPQNQPARRPAAQQDTQKQSAVSAGLPDAKDDDIDMSPAAQQDTQKQSAVSAGSPDAKDDDIDMSGSANAVFADLVASGTAGINTWLLGQMQSTELGVLALAAEHGVAPIAYVARRFEEMLRTQPDWEDFQDGSLHWFRAEDLDSDIDVNSFARGCA</sequence>
<feature type="compositionally biased region" description="Low complexity" evidence="1">
    <location>
        <begin position="269"/>
        <end position="279"/>
    </location>
</feature>
<feature type="region of interest" description="Disordered" evidence="1">
    <location>
        <begin position="262"/>
        <end position="328"/>
    </location>
</feature>
<feature type="region of interest" description="Disordered" evidence="1">
    <location>
        <begin position="103"/>
        <end position="125"/>
    </location>
</feature>
<evidence type="ECO:0000313" key="3">
    <source>
        <dbReference type="Proteomes" id="UP000054007"/>
    </source>
</evidence>
<dbReference type="AlphaFoldDB" id="A0A0D7AW62"/>
<evidence type="ECO:0000313" key="2">
    <source>
        <dbReference type="EMBL" id="KIY62215.1"/>
    </source>
</evidence>
<gene>
    <name evidence="2" type="ORF">CYLTODRAFT_459185</name>
</gene>
<feature type="compositionally biased region" description="Polar residues" evidence="1">
    <location>
        <begin position="304"/>
        <end position="316"/>
    </location>
</feature>
<reference evidence="2 3" key="1">
    <citation type="journal article" date="2015" name="Fungal Genet. Biol.">
        <title>Evolution of novel wood decay mechanisms in Agaricales revealed by the genome sequences of Fistulina hepatica and Cylindrobasidium torrendii.</title>
        <authorList>
            <person name="Floudas D."/>
            <person name="Held B.W."/>
            <person name="Riley R."/>
            <person name="Nagy L.G."/>
            <person name="Koehler G."/>
            <person name="Ransdell A.S."/>
            <person name="Younus H."/>
            <person name="Chow J."/>
            <person name="Chiniquy J."/>
            <person name="Lipzen A."/>
            <person name="Tritt A."/>
            <person name="Sun H."/>
            <person name="Haridas S."/>
            <person name="LaButti K."/>
            <person name="Ohm R.A."/>
            <person name="Kues U."/>
            <person name="Blanchette R.A."/>
            <person name="Grigoriev I.V."/>
            <person name="Minto R.E."/>
            <person name="Hibbett D.S."/>
        </authorList>
    </citation>
    <scope>NUCLEOTIDE SEQUENCE [LARGE SCALE GENOMIC DNA]</scope>
    <source>
        <strain evidence="2 3">FP15055 ss-10</strain>
    </source>
</reference>
<organism evidence="2 3">
    <name type="scientific">Cylindrobasidium torrendii FP15055 ss-10</name>
    <dbReference type="NCBI Taxonomy" id="1314674"/>
    <lineage>
        <taxon>Eukaryota</taxon>
        <taxon>Fungi</taxon>
        <taxon>Dikarya</taxon>
        <taxon>Basidiomycota</taxon>
        <taxon>Agaricomycotina</taxon>
        <taxon>Agaricomycetes</taxon>
        <taxon>Agaricomycetidae</taxon>
        <taxon>Agaricales</taxon>
        <taxon>Marasmiineae</taxon>
        <taxon>Physalacriaceae</taxon>
        <taxon>Cylindrobasidium</taxon>
    </lineage>
</organism>
<feature type="region of interest" description="Disordered" evidence="1">
    <location>
        <begin position="165"/>
        <end position="211"/>
    </location>
</feature>
<accession>A0A0D7AW62</accession>
<feature type="compositionally biased region" description="Polar residues" evidence="1">
    <location>
        <begin position="199"/>
        <end position="211"/>
    </location>
</feature>
<feature type="compositionally biased region" description="Low complexity" evidence="1">
    <location>
        <begin position="183"/>
        <end position="193"/>
    </location>
</feature>
<feature type="compositionally biased region" description="Pro residues" evidence="1">
    <location>
        <begin position="169"/>
        <end position="182"/>
    </location>
</feature>
<dbReference type="Proteomes" id="UP000054007">
    <property type="component" value="Unassembled WGS sequence"/>
</dbReference>
<keyword evidence="3" id="KW-1185">Reference proteome</keyword>
<proteinExistence type="predicted"/>
<evidence type="ECO:0000256" key="1">
    <source>
        <dbReference type="SAM" id="MobiDB-lite"/>
    </source>
</evidence>
<feature type="compositionally biased region" description="Basic residues" evidence="1">
    <location>
        <begin position="114"/>
        <end position="124"/>
    </location>
</feature>
<dbReference type="EMBL" id="KN880810">
    <property type="protein sequence ID" value="KIY62215.1"/>
    <property type="molecule type" value="Genomic_DNA"/>
</dbReference>